<comment type="caution">
    <text evidence="1">The sequence shown here is derived from an EMBL/GenBank/DDBJ whole genome shotgun (WGS) entry which is preliminary data.</text>
</comment>
<dbReference type="AlphaFoldDB" id="A0A6N9NM08"/>
<dbReference type="RefSeq" id="WP_160633853.1">
    <property type="nucleotide sequence ID" value="NZ_WWNE01000012.1"/>
</dbReference>
<protein>
    <submittedName>
        <fullName evidence="1">Uncharacterized protein</fullName>
    </submittedName>
</protein>
<accession>A0A6N9NM08</accession>
<keyword evidence="2" id="KW-1185">Reference proteome</keyword>
<name>A0A6N9NM08_9FLAO</name>
<proteinExistence type="predicted"/>
<sequence>MDENTVIGILTGSLITLFIKEIFNQINKWSDYKRDITKLKFTRKLEVAEKAVSFYSTYLKNIVEMKKSYEIILNGINEGKDLDINIIQNILNVNSKNLDILLKESHLEANTANLYFELDDSKEWNEQDISDFIENIAETKFKDNEIELLSKTYNDYLNENNQQMADFYWAEIEKLLPSYAISLQKVVNSFDKNRSAVVYMIKSVKEQI</sequence>
<dbReference type="EMBL" id="WWNE01000012">
    <property type="protein sequence ID" value="NBG66899.1"/>
    <property type="molecule type" value="Genomic_DNA"/>
</dbReference>
<organism evidence="1 2">
    <name type="scientific">Acidiluteibacter ferrifornacis</name>
    <dbReference type="NCBI Taxonomy" id="2692424"/>
    <lineage>
        <taxon>Bacteria</taxon>
        <taxon>Pseudomonadati</taxon>
        <taxon>Bacteroidota</taxon>
        <taxon>Flavobacteriia</taxon>
        <taxon>Flavobacteriales</taxon>
        <taxon>Cryomorphaceae</taxon>
        <taxon>Acidiluteibacter</taxon>
    </lineage>
</organism>
<dbReference type="Proteomes" id="UP000470771">
    <property type="component" value="Unassembled WGS sequence"/>
</dbReference>
<evidence type="ECO:0000313" key="2">
    <source>
        <dbReference type="Proteomes" id="UP000470771"/>
    </source>
</evidence>
<evidence type="ECO:0000313" key="1">
    <source>
        <dbReference type="EMBL" id="NBG66899.1"/>
    </source>
</evidence>
<gene>
    <name evidence="1" type="ORF">GQN54_12295</name>
</gene>
<reference evidence="1 2" key="1">
    <citation type="submission" date="2019-12" db="EMBL/GenBank/DDBJ databases">
        <authorList>
            <person name="Zhao J."/>
        </authorList>
    </citation>
    <scope>NUCLEOTIDE SEQUENCE [LARGE SCALE GENOMIC DNA]</scope>
    <source>
        <strain evidence="1 2">S-15</strain>
    </source>
</reference>